<evidence type="ECO:0000259" key="6">
    <source>
        <dbReference type="PROSITE" id="PS51371"/>
    </source>
</evidence>
<dbReference type="Pfam" id="PF00571">
    <property type="entry name" value="CBS"/>
    <property type="match status" value="3"/>
</dbReference>
<feature type="domain" description="CBS" evidence="6">
    <location>
        <begin position="10"/>
        <end position="67"/>
    </location>
</feature>
<dbReference type="AlphaFoldDB" id="A0A1T4M756"/>
<evidence type="ECO:0000259" key="5">
    <source>
        <dbReference type="PROSITE" id="PS50887"/>
    </source>
</evidence>
<dbReference type="CDD" id="cd01949">
    <property type="entry name" value="GGDEF"/>
    <property type="match status" value="1"/>
</dbReference>
<evidence type="ECO:0000313" key="7">
    <source>
        <dbReference type="EMBL" id="OPX56221.1"/>
    </source>
</evidence>
<dbReference type="GO" id="GO:0052621">
    <property type="term" value="F:diguanylate cyclase activity"/>
    <property type="evidence" value="ECO:0007669"/>
    <property type="project" value="UniProtKB-EC"/>
</dbReference>
<dbReference type="PROSITE" id="PS50887">
    <property type="entry name" value="GGDEF"/>
    <property type="match status" value="1"/>
</dbReference>
<dbReference type="NCBIfam" id="TIGR00254">
    <property type="entry name" value="GGDEF"/>
    <property type="match status" value="1"/>
</dbReference>
<dbReference type="EMBL" id="MTSM01000004">
    <property type="protein sequence ID" value="OPX56221.1"/>
    <property type="molecule type" value="Genomic_DNA"/>
</dbReference>
<dbReference type="InterPro" id="IPR000644">
    <property type="entry name" value="CBS_dom"/>
</dbReference>
<evidence type="ECO:0000256" key="1">
    <source>
        <dbReference type="ARBA" id="ARBA00001946"/>
    </source>
</evidence>
<keyword evidence="4" id="KW-0129">CBS domain</keyword>
<dbReference type="InterPro" id="IPR046342">
    <property type="entry name" value="CBS_dom_sf"/>
</dbReference>
<comment type="catalytic activity">
    <reaction evidence="3">
        <text>2 GTP = 3',3'-c-di-GMP + 2 diphosphate</text>
        <dbReference type="Rhea" id="RHEA:24898"/>
        <dbReference type="ChEBI" id="CHEBI:33019"/>
        <dbReference type="ChEBI" id="CHEBI:37565"/>
        <dbReference type="ChEBI" id="CHEBI:58805"/>
        <dbReference type="EC" id="2.7.7.65"/>
    </reaction>
</comment>
<dbReference type="PANTHER" id="PTHR45138:SF9">
    <property type="entry name" value="DIGUANYLATE CYCLASE DGCM-RELATED"/>
    <property type="match status" value="1"/>
</dbReference>
<name>A0A1T4M756_9GAMM</name>
<accession>A0A1T4M756</accession>
<dbReference type="EC" id="2.7.7.65" evidence="2"/>
<dbReference type="Proteomes" id="UP000191418">
    <property type="component" value="Unassembled WGS sequence"/>
</dbReference>
<feature type="domain" description="GGDEF" evidence="5">
    <location>
        <begin position="317"/>
        <end position="446"/>
    </location>
</feature>
<dbReference type="RefSeq" id="WP_200810609.1">
    <property type="nucleotide sequence ID" value="NZ_FUXG01000003.1"/>
</dbReference>
<dbReference type="PANTHER" id="PTHR45138">
    <property type="entry name" value="REGULATORY COMPONENTS OF SENSORY TRANSDUCTION SYSTEM"/>
    <property type="match status" value="1"/>
</dbReference>
<dbReference type="STRING" id="64969.SAMN02745127_00686"/>
<keyword evidence="8" id="KW-1185">Reference proteome</keyword>
<evidence type="ECO:0000256" key="2">
    <source>
        <dbReference type="ARBA" id="ARBA00012528"/>
    </source>
</evidence>
<gene>
    <name evidence="7" type="ORF">BTE48_04390</name>
</gene>
<dbReference type="PROSITE" id="PS51371">
    <property type="entry name" value="CBS"/>
    <property type="match status" value="2"/>
</dbReference>
<comment type="cofactor">
    <cofactor evidence="1">
        <name>Mg(2+)</name>
        <dbReference type="ChEBI" id="CHEBI:18420"/>
    </cofactor>
</comment>
<dbReference type="SMART" id="SM00267">
    <property type="entry name" value="GGDEF"/>
    <property type="match status" value="1"/>
</dbReference>
<dbReference type="InterPro" id="IPR000160">
    <property type="entry name" value="GGDEF_dom"/>
</dbReference>
<dbReference type="Gene3D" id="3.10.580.10">
    <property type="entry name" value="CBS-domain"/>
    <property type="match status" value="2"/>
</dbReference>
<dbReference type="InterPro" id="IPR043128">
    <property type="entry name" value="Rev_trsase/Diguanyl_cyclase"/>
</dbReference>
<dbReference type="SMART" id="SM00116">
    <property type="entry name" value="CBS"/>
    <property type="match status" value="4"/>
</dbReference>
<evidence type="ECO:0000256" key="3">
    <source>
        <dbReference type="ARBA" id="ARBA00034247"/>
    </source>
</evidence>
<organism evidence="7 8">
    <name type="scientific">Oceanospirillum multiglobuliferum</name>
    <dbReference type="NCBI Taxonomy" id="64969"/>
    <lineage>
        <taxon>Bacteria</taxon>
        <taxon>Pseudomonadati</taxon>
        <taxon>Pseudomonadota</taxon>
        <taxon>Gammaproteobacteria</taxon>
        <taxon>Oceanospirillales</taxon>
        <taxon>Oceanospirillaceae</taxon>
        <taxon>Oceanospirillum</taxon>
    </lineage>
</organism>
<reference evidence="7 8" key="1">
    <citation type="submission" date="2017-01" db="EMBL/GenBank/DDBJ databases">
        <title>Genome Sequencing of a Marine Spirillum, Oceanospirillum multiglobuliferum ATCC 33336, from Japan.</title>
        <authorList>
            <person name="Carney J.G."/>
            <person name="Trachtenberg A.M."/>
            <person name="Rheaume B.A."/>
            <person name="Linnane J.D."/>
            <person name="Pitts N.L."/>
            <person name="Mykles D.L."/>
            <person name="Maclea K.S."/>
        </authorList>
    </citation>
    <scope>NUCLEOTIDE SEQUENCE [LARGE SCALE GENOMIC DNA]</scope>
    <source>
        <strain evidence="7 8">ATCC 33336</strain>
    </source>
</reference>
<proteinExistence type="predicted"/>
<evidence type="ECO:0000313" key="8">
    <source>
        <dbReference type="Proteomes" id="UP000191418"/>
    </source>
</evidence>
<dbReference type="CDD" id="cd02205">
    <property type="entry name" value="CBS_pair_SF"/>
    <property type="match status" value="2"/>
</dbReference>
<dbReference type="InterPro" id="IPR029787">
    <property type="entry name" value="Nucleotide_cyclase"/>
</dbReference>
<feature type="domain" description="CBS" evidence="6">
    <location>
        <begin position="203"/>
        <end position="259"/>
    </location>
</feature>
<dbReference type="SUPFAM" id="SSF54631">
    <property type="entry name" value="CBS-domain pair"/>
    <property type="match status" value="2"/>
</dbReference>
<protein>
    <recommendedName>
        <fullName evidence="2">diguanylate cyclase</fullName>
        <ecNumber evidence="2">2.7.7.65</ecNumber>
    </recommendedName>
</protein>
<evidence type="ECO:0000256" key="4">
    <source>
        <dbReference type="PROSITE-ProRule" id="PRU00703"/>
    </source>
</evidence>
<dbReference type="InterPro" id="IPR050469">
    <property type="entry name" value="Diguanylate_Cyclase"/>
</dbReference>
<sequence length="446" mass="50784">MNTPKIKDIAQKNVIKISEHESIGCAVDLMYKENHRNIIVISDNAHHRFGLLTASDLIRLRVAKIDFSLPIKSIKYDKIFSISEEAKLEDILEEVSHEIECLCVTDAQDNLTGVVFYADIISSIDPRMLLEKRAIGEIILNQHLKQAQQSESTLEVIGLMDHLLNDCVMIYDVDKPVGIITTKDVIRLFGEGCDLTQPIANYMSRPIQTVSFDTSIKQALDFIQLKKFKRLIVVDRDGIIVGQITQGELITRVYSRWSEMVRSHDTQLREMNKALKIRATRFEALAVTDHLTGIYNRAKFELELQREIDRVKRYGSETFSVLFFDVDHFKKINDNHGHAIGDLVLQKICQTVSQHMRLTDILARWGGEEFVAILPSTSLESAQTVAEKLRSTINGLQFEGMDRISCSFGVGQFNKLSDSFHSVILRVDQAMYRAKDNGRNRVELAE</sequence>
<dbReference type="Gene3D" id="3.30.70.270">
    <property type="match status" value="1"/>
</dbReference>
<dbReference type="SUPFAM" id="SSF55073">
    <property type="entry name" value="Nucleotide cyclase"/>
    <property type="match status" value="1"/>
</dbReference>
<comment type="caution">
    <text evidence="7">The sequence shown here is derived from an EMBL/GenBank/DDBJ whole genome shotgun (WGS) entry which is preliminary data.</text>
</comment>
<dbReference type="FunFam" id="3.30.70.270:FF:000001">
    <property type="entry name" value="Diguanylate cyclase domain protein"/>
    <property type="match status" value="1"/>
</dbReference>
<dbReference type="Pfam" id="PF00990">
    <property type="entry name" value="GGDEF"/>
    <property type="match status" value="1"/>
</dbReference>